<dbReference type="Pfam" id="PF00098">
    <property type="entry name" value="zf-CCHC"/>
    <property type="match status" value="1"/>
</dbReference>
<feature type="compositionally biased region" description="Basic and acidic residues" evidence="3">
    <location>
        <begin position="128"/>
        <end position="144"/>
    </location>
</feature>
<dbReference type="AlphaFoldDB" id="A0A067PWZ9"/>
<accession>A0A067PWZ9</accession>
<dbReference type="EMBL" id="KL197724">
    <property type="protein sequence ID" value="KDQ55812.1"/>
    <property type="molecule type" value="Genomic_DNA"/>
</dbReference>
<dbReference type="InterPro" id="IPR042246">
    <property type="entry name" value="ZCCHC9"/>
</dbReference>
<dbReference type="GO" id="GO:0003676">
    <property type="term" value="F:nucleic acid binding"/>
    <property type="evidence" value="ECO:0007669"/>
    <property type="project" value="InterPro"/>
</dbReference>
<dbReference type="InterPro" id="IPR036875">
    <property type="entry name" value="Znf_CCHC_sf"/>
</dbReference>
<evidence type="ECO:0000256" key="3">
    <source>
        <dbReference type="SAM" id="MobiDB-lite"/>
    </source>
</evidence>
<dbReference type="HOGENOM" id="CLU_054987_0_0_1"/>
<dbReference type="SUPFAM" id="SSF57756">
    <property type="entry name" value="Retrovirus zinc finger-like domains"/>
    <property type="match status" value="2"/>
</dbReference>
<sequence>MTRYTNFGYKRKYLDAGFDQDQPQELTEATTLQPPSDHADAPPTTLQDVENYNGGEDGAPPKKKRKRINKKKKKVKDAEAVGEEGKSGDSAEPEGEEALEKAAGPSSEGEPKKMTNKEKKKEKAKKWREKEAASRKSASEARRLKRISERQATTTCLACRELGHMARDCPKNPQTSEVAKGKGRSNICYRCGSTRHSLSSCRTPASPTNPLPFASCFICSTTGHLASSCPSNKGKGIYINGGSCIRCQSVMHLVKDCPLGKETTQTSATLLGSSQPGGGADEDDFHTIRRSQIQGEREKKAEERVRKRSGVKKGVVSGVEVLLGDGAGQLAGQGGGKKVVFF</sequence>
<dbReference type="Gene3D" id="4.10.60.10">
    <property type="entry name" value="Zinc finger, CCHC-type"/>
    <property type="match status" value="2"/>
</dbReference>
<dbReference type="PROSITE" id="PS50158">
    <property type="entry name" value="ZF_CCHC"/>
    <property type="match status" value="2"/>
</dbReference>
<dbReference type="InterPro" id="IPR001878">
    <property type="entry name" value="Znf_CCHC"/>
</dbReference>
<evidence type="ECO:0000259" key="4">
    <source>
        <dbReference type="PROSITE" id="PS50158"/>
    </source>
</evidence>
<dbReference type="InParanoid" id="A0A067PWZ9"/>
<evidence type="ECO:0000313" key="5">
    <source>
        <dbReference type="EMBL" id="KDQ55812.1"/>
    </source>
</evidence>
<keyword evidence="6" id="KW-1185">Reference proteome</keyword>
<dbReference type="STRING" id="933084.A0A067PWZ9"/>
<dbReference type="Proteomes" id="UP000027265">
    <property type="component" value="Unassembled WGS sequence"/>
</dbReference>
<gene>
    <name evidence="5" type="ORF">JAAARDRAFT_59778</name>
</gene>
<evidence type="ECO:0000256" key="2">
    <source>
        <dbReference type="PROSITE-ProRule" id="PRU00047"/>
    </source>
</evidence>
<dbReference type="PANTHER" id="PTHR46242">
    <property type="entry name" value="ZINC FINGER CCHC DOMAIN-CONTAINING PROTEIN 9 ZCCHC9"/>
    <property type="match status" value="1"/>
</dbReference>
<dbReference type="SMART" id="SM00343">
    <property type="entry name" value="ZnF_C2HC"/>
    <property type="match status" value="4"/>
</dbReference>
<organism evidence="5 6">
    <name type="scientific">Jaapia argillacea MUCL 33604</name>
    <dbReference type="NCBI Taxonomy" id="933084"/>
    <lineage>
        <taxon>Eukaryota</taxon>
        <taxon>Fungi</taxon>
        <taxon>Dikarya</taxon>
        <taxon>Basidiomycota</taxon>
        <taxon>Agaricomycotina</taxon>
        <taxon>Agaricomycetes</taxon>
        <taxon>Agaricomycetidae</taxon>
        <taxon>Jaapiales</taxon>
        <taxon>Jaapiaceae</taxon>
        <taxon>Jaapia</taxon>
    </lineage>
</organism>
<dbReference type="GO" id="GO:0005730">
    <property type="term" value="C:nucleolus"/>
    <property type="evidence" value="ECO:0007669"/>
    <property type="project" value="TreeGrafter"/>
</dbReference>
<feature type="region of interest" description="Disordered" evidence="3">
    <location>
        <begin position="29"/>
        <end position="144"/>
    </location>
</feature>
<keyword evidence="1" id="KW-0507">mRNA processing</keyword>
<keyword evidence="2" id="KW-0863">Zinc-finger</keyword>
<evidence type="ECO:0000313" key="6">
    <source>
        <dbReference type="Proteomes" id="UP000027265"/>
    </source>
</evidence>
<keyword evidence="2" id="KW-0479">Metal-binding</keyword>
<keyword evidence="2" id="KW-0862">Zinc</keyword>
<name>A0A067PWZ9_9AGAM</name>
<dbReference type="PANTHER" id="PTHR46242:SF1">
    <property type="entry name" value="ZINC FINGER CCHC DOMAIN-CONTAINING PROTEIN 9"/>
    <property type="match status" value="1"/>
</dbReference>
<feature type="compositionally biased region" description="Basic and acidic residues" evidence="3">
    <location>
        <begin position="76"/>
        <end position="89"/>
    </location>
</feature>
<dbReference type="GO" id="GO:0006397">
    <property type="term" value="P:mRNA processing"/>
    <property type="evidence" value="ECO:0007669"/>
    <property type="project" value="UniProtKB-KW"/>
</dbReference>
<proteinExistence type="predicted"/>
<reference evidence="6" key="1">
    <citation type="journal article" date="2014" name="Proc. Natl. Acad. Sci. U.S.A.">
        <title>Extensive sampling of basidiomycete genomes demonstrates inadequacy of the white-rot/brown-rot paradigm for wood decay fungi.</title>
        <authorList>
            <person name="Riley R."/>
            <person name="Salamov A.A."/>
            <person name="Brown D.W."/>
            <person name="Nagy L.G."/>
            <person name="Floudas D."/>
            <person name="Held B.W."/>
            <person name="Levasseur A."/>
            <person name="Lombard V."/>
            <person name="Morin E."/>
            <person name="Otillar R."/>
            <person name="Lindquist E.A."/>
            <person name="Sun H."/>
            <person name="LaButti K.M."/>
            <person name="Schmutz J."/>
            <person name="Jabbour D."/>
            <person name="Luo H."/>
            <person name="Baker S.E."/>
            <person name="Pisabarro A.G."/>
            <person name="Walton J.D."/>
            <person name="Blanchette R.A."/>
            <person name="Henrissat B."/>
            <person name="Martin F."/>
            <person name="Cullen D."/>
            <person name="Hibbett D.S."/>
            <person name="Grigoriev I.V."/>
        </authorList>
    </citation>
    <scope>NUCLEOTIDE SEQUENCE [LARGE SCALE GENOMIC DNA]</scope>
    <source>
        <strain evidence="6">MUCL 33604</strain>
    </source>
</reference>
<protein>
    <recommendedName>
        <fullName evidence="4">CCHC-type domain-containing protein</fullName>
    </recommendedName>
</protein>
<feature type="compositionally biased region" description="Basic residues" evidence="3">
    <location>
        <begin position="61"/>
        <end position="75"/>
    </location>
</feature>
<feature type="domain" description="CCHC-type" evidence="4">
    <location>
        <begin position="156"/>
        <end position="171"/>
    </location>
</feature>
<feature type="compositionally biased region" description="Basic and acidic residues" evidence="3">
    <location>
        <begin position="109"/>
        <end position="121"/>
    </location>
</feature>
<evidence type="ECO:0000256" key="1">
    <source>
        <dbReference type="ARBA" id="ARBA00022664"/>
    </source>
</evidence>
<dbReference type="GO" id="GO:0008270">
    <property type="term" value="F:zinc ion binding"/>
    <property type="evidence" value="ECO:0007669"/>
    <property type="project" value="UniProtKB-KW"/>
</dbReference>
<feature type="domain" description="CCHC-type" evidence="4">
    <location>
        <begin position="216"/>
        <end position="231"/>
    </location>
</feature>
<dbReference type="OrthoDB" id="3863715at2759"/>